<dbReference type="AlphaFoldDB" id="A0A1I2E5N1"/>
<dbReference type="InterPro" id="IPR054228">
    <property type="entry name" value="DUF6953"/>
</dbReference>
<evidence type="ECO:0000313" key="1">
    <source>
        <dbReference type="EMBL" id="SFE87801.1"/>
    </source>
</evidence>
<dbReference type="Pfam" id="PF22266">
    <property type="entry name" value="DUF6953"/>
    <property type="match status" value="1"/>
</dbReference>
<dbReference type="Proteomes" id="UP000198855">
    <property type="component" value="Unassembled WGS sequence"/>
</dbReference>
<keyword evidence="2" id="KW-1185">Reference proteome</keyword>
<evidence type="ECO:0008006" key="3">
    <source>
        <dbReference type="Google" id="ProtNLM"/>
    </source>
</evidence>
<dbReference type="EMBL" id="FOMT01000004">
    <property type="protein sequence ID" value="SFE87801.1"/>
    <property type="molecule type" value="Genomic_DNA"/>
</dbReference>
<accession>A0A1I2E5N1</accession>
<gene>
    <name evidence="1" type="ORF">SAMN05216378_4426</name>
</gene>
<name>A0A1I2E5N1_9BACL</name>
<sequence length="82" mass="9870">MENAETTTEQQIAEWMINEIKFRGTLRQEEAIEHVKQHFGEQFIFVNENGNVSLEKEVKKAFRKQHKGRIAWDRDGFFWAWT</sequence>
<reference evidence="2" key="1">
    <citation type="submission" date="2016-10" db="EMBL/GenBank/DDBJ databases">
        <authorList>
            <person name="Varghese N."/>
            <person name="Submissions S."/>
        </authorList>
    </citation>
    <scope>NUCLEOTIDE SEQUENCE [LARGE SCALE GENOMIC DNA]</scope>
    <source>
        <strain evidence="2">CGMCC 1.10784</strain>
    </source>
</reference>
<dbReference type="RefSeq" id="WP_425434589.1">
    <property type="nucleotide sequence ID" value="NZ_FOMT01000004.1"/>
</dbReference>
<protein>
    <recommendedName>
        <fullName evidence="3">Integron gene cassette protein</fullName>
    </recommendedName>
</protein>
<evidence type="ECO:0000313" key="2">
    <source>
        <dbReference type="Proteomes" id="UP000198855"/>
    </source>
</evidence>
<organism evidence="1 2">
    <name type="scientific">Paenibacillus catalpae</name>
    <dbReference type="NCBI Taxonomy" id="1045775"/>
    <lineage>
        <taxon>Bacteria</taxon>
        <taxon>Bacillati</taxon>
        <taxon>Bacillota</taxon>
        <taxon>Bacilli</taxon>
        <taxon>Bacillales</taxon>
        <taxon>Paenibacillaceae</taxon>
        <taxon>Paenibacillus</taxon>
    </lineage>
</organism>
<proteinExistence type="predicted"/>